<dbReference type="Gene3D" id="4.10.240.10">
    <property type="entry name" value="Zn(2)-C6 fungal-type DNA-binding domain"/>
    <property type="match status" value="1"/>
</dbReference>
<dbReference type="EMBL" id="JAJGCB010000004">
    <property type="protein sequence ID" value="KAJ8992882.1"/>
    <property type="molecule type" value="Genomic_DNA"/>
</dbReference>
<dbReference type="SMART" id="SM00066">
    <property type="entry name" value="GAL4"/>
    <property type="match status" value="1"/>
</dbReference>
<proteinExistence type="predicted"/>
<dbReference type="PANTHER" id="PTHR37534:SF3">
    <property type="entry name" value="ZN(II)2CYS6 TRANSCRIPTION FACTOR (EUROFUNG)"/>
    <property type="match status" value="1"/>
</dbReference>
<evidence type="ECO:0000256" key="6">
    <source>
        <dbReference type="SAM" id="MobiDB-lite"/>
    </source>
</evidence>
<dbReference type="GO" id="GO:0000976">
    <property type="term" value="F:transcription cis-regulatory region binding"/>
    <property type="evidence" value="ECO:0007669"/>
    <property type="project" value="TreeGrafter"/>
</dbReference>
<protein>
    <recommendedName>
        <fullName evidence="7">Zn(2)-C6 fungal-type domain-containing protein</fullName>
    </recommendedName>
</protein>
<evidence type="ECO:0000256" key="3">
    <source>
        <dbReference type="ARBA" id="ARBA00023125"/>
    </source>
</evidence>
<evidence type="ECO:0000259" key="7">
    <source>
        <dbReference type="PROSITE" id="PS50048"/>
    </source>
</evidence>
<evidence type="ECO:0000256" key="5">
    <source>
        <dbReference type="ARBA" id="ARBA00023242"/>
    </source>
</evidence>
<evidence type="ECO:0000256" key="4">
    <source>
        <dbReference type="ARBA" id="ARBA00023163"/>
    </source>
</evidence>
<dbReference type="GO" id="GO:0008270">
    <property type="term" value="F:zinc ion binding"/>
    <property type="evidence" value="ECO:0007669"/>
    <property type="project" value="InterPro"/>
</dbReference>
<dbReference type="CDD" id="cd12148">
    <property type="entry name" value="fungal_TF_MHR"/>
    <property type="match status" value="1"/>
</dbReference>
<keyword evidence="2" id="KW-0805">Transcription regulation</keyword>
<dbReference type="InterPro" id="IPR036864">
    <property type="entry name" value="Zn2-C6_fun-type_DNA-bd_sf"/>
</dbReference>
<keyword evidence="3" id="KW-0238">DNA-binding</keyword>
<dbReference type="GO" id="GO:0045944">
    <property type="term" value="P:positive regulation of transcription by RNA polymerase II"/>
    <property type="evidence" value="ECO:0007669"/>
    <property type="project" value="TreeGrafter"/>
</dbReference>
<dbReference type="CDD" id="cd00067">
    <property type="entry name" value="GAL4"/>
    <property type="match status" value="1"/>
</dbReference>
<feature type="compositionally biased region" description="Low complexity" evidence="6">
    <location>
        <begin position="72"/>
        <end position="84"/>
    </location>
</feature>
<gene>
    <name evidence="8" type="ORF">HRR80_002926</name>
</gene>
<dbReference type="InterPro" id="IPR021858">
    <property type="entry name" value="Fun_TF"/>
</dbReference>
<feature type="compositionally biased region" description="Polar residues" evidence="6">
    <location>
        <begin position="111"/>
        <end position="123"/>
    </location>
</feature>
<sequence length="650" mass="72311">MPALSTHHAADSSKKSGRTRERKPRGRGLRTRTGCMTCRKRHLKCNEEKPICGPCARSNHTCVYADPTPIQSSSKSTSNSAPSSVEQQDRNRSRTASIDRQDTPRLLERISSGSVQDNHSHANSGFPGWDDQNSISQHDSPRSGAGPVSTAGDISPSATHLRSLMQPCVSSQTAYAVSSPEAGAMAEAAIEKWFGLLAGDADFEDEPSFLGSLGRLHGQNGKQVLPNYEMSSGVRPFNGSLNSSMSGLRLETARTASHQIPYSHPVPPDSHLWQSTAALTLKPHEIAIFNHFVTRVSLWIDLFDPIRHFSTYVPHLAMHNVGLMNAILALSVRHMSLNAANEAGAVHDRNDSLPYYYETLHYVQKAMHYDSYNTSAELLATCLIISAYEMLDGSRKDWERHLHGVFWIQRSQSVDGDSFGLKQAVWWAWLCQDVWAAFREKRKPFNSSTPARDYGDMNSYDIAARSVYVMAQVVAYCSQEEIARGEVDIRPRIDRGESLAQMLDDWQRHLPIEFNPLPLESDGSAVFTPIWVHPPVLAVSIQVHCASRILLLLHRPFVRGLEDLVRQQKEIATYVETICGLAATTASDYASSIMTSQCLFIAGLCIRDPRQRTALIELLDACRRSSSWPIQSLSAELQMIWNGLHKNPLP</sequence>
<dbReference type="Proteomes" id="UP001161757">
    <property type="component" value="Unassembled WGS sequence"/>
</dbReference>
<feature type="region of interest" description="Disordered" evidence="6">
    <location>
        <begin position="1"/>
        <end position="31"/>
    </location>
</feature>
<name>A0AAN6IW67_EXODE</name>
<dbReference type="GO" id="GO:0005634">
    <property type="term" value="C:nucleus"/>
    <property type="evidence" value="ECO:0007669"/>
    <property type="project" value="UniProtKB-SubCell"/>
</dbReference>
<evidence type="ECO:0000256" key="2">
    <source>
        <dbReference type="ARBA" id="ARBA00023015"/>
    </source>
</evidence>
<comment type="caution">
    <text evidence="8">The sequence shown here is derived from an EMBL/GenBank/DDBJ whole genome shotgun (WGS) entry which is preliminary data.</text>
</comment>
<reference evidence="8" key="1">
    <citation type="submission" date="2023-01" db="EMBL/GenBank/DDBJ databases">
        <title>Exophiala dermititidis isolated from Cystic Fibrosis Patient.</title>
        <authorList>
            <person name="Kurbessoian T."/>
            <person name="Crocker A."/>
            <person name="Murante D."/>
            <person name="Hogan D.A."/>
            <person name="Stajich J.E."/>
        </authorList>
    </citation>
    <scope>NUCLEOTIDE SEQUENCE</scope>
    <source>
        <strain evidence="8">Ex8</strain>
    </source>
</reference>
<evidence type="ECO:0000313" key="9">
    <source>
        <dbReference type="Proteomes" id="UP001161757"/>
    </source>
</evidence>
<comment type="subcellular location">
    <subcellularLocation>
        <location evidence="1">Nucleus</location>
    </subcellularLocation>
</comment>
<dbReference type="PROSITE" id="PS00463">
    <property type="entry name" value="ZN2_CY6_FUNGAL_1"/>
    <property type="match status" value="1"/>
</dbReference>
<feature type="domain" description="Zn(2)-C6 fungal-type" evidence="7">
    <location>
        <begin position="34"/>
        <end position="64"/>
    </location>
</feature>
<keyword evidence="5" id="KW-0539">Nucleus</keyword>
<dbReference type="SUPFAM" id="SSF57701">
    <property type="entry name" value="Zn2/Cys6 DNA-binding domain"/>
    <property type="match status" value="1"/>
</dbReference>
<dbReference type="PROSITE" id="PS50048">
    <property type="entry name" value="ZN2_CY6_FUNGAL_2"/>
    <property type="match status" value="1"/>
</dbReference>
<dbReference type="Pfam" id="PF00172">
    <property type="entry name" value="Zn_clus"/>
    <property type="match status" value="1"/>
</dbReference>
<accession>A0AAN6IW67</accession>
<feature type="region of interest" description="Disordered" evidence="6">
    <location>
        <begin position="69"/>
        <end position="156"/>
    </location>
</feature>
<keyword evidence="4" id="KW-0804">Transcription</keyword>
<dbReference type="InterPro" id="IPR001138">
    <property type="entry name" value="Zn2Cys6_DnaBD"/>
</dbReference>
<feature type="compositionally biased region" description="Basic residues" evidence="6">
    <location>
        <begin position="15"/>
        <end position="30"/>
    </location>
</feature>
<evidence type="ECO:0000313" key="8">
    <source>
        <dbReference type="EMBL" id="KAJ8992882.1"/>
    </source>
</evidence>
<dbReference type="GO" id="GO:0000981">
    <property type="term" value="F:DNA-binding transcription factor activity, RNA polymerase II-specific"/>
    <property type="evidence" value="ECO:0007669"/>
    <property type="project" value="InterPro"/>
</dbReference>
<organism evidence="8 9">
    <name type="scientific">Exophiala dermatitidis</name>
    <name type="common">Black yeast-like fungus</name>
    <name type="synonym">Wangiella dermatitidis</name>
    <dbReference type="NCBI Taxonomy" id="5970"/>
    <lineage>
        <taxon>Eukaryota</taxon>
        <taxon>Fungi</taxon>
        <taxon>Dikarya</taxon>
        <taxon>Ascomycota</taxon>
        <taxon>Pezizomycotina</taxon>
        <taxon>Eurotiomycetes</taxon>
        <taxon>Chaetothyriomycetidae</taxon>
        <taxon>Chaetothyriales</taxon>
        <taxon>Herpotrichiellaceae</taxon>
        <taxon>Exophiala</taxon>
    </lineage>
</organism>
<feature type="compositionally biased region" description="Basic and acidic residues" evidence="6">
    <location>
        <begin position="87"/>
        <end position="108"/>
    </location>
</feature>
<dbReference type="Pfam" id="PF11951">
    <property type="entry name" value="Fungal_trans_2"/>
    <property type="match status" value="1"/>
</dbReference>
<evidence type="ECO:0000256" key="1">
    <source>
        <dbReference type="ARBA" id="ARBA00004123"/>
    </source>
</evidence>
<dbReference type="PANTHER" id="PTHR37534">
    <property type="entry name" value="TRANSCRIPTIONAL ACTIVATOR PROTEIN UGA3"/>
    <property type="match status" value="1"/>
</dbReference>
<dbReference type="AlphaFoldDB" id="A0AAN6IW67"/>